<evidence type="ECO:0000256" key="3">
    <source>
        <dbReference type="ARBA" id="ARBA00022833"/>
    </source>
</evidence>
<keyword evidence="3" id="KW-0862">Zinc</keyword>
<proteinExistence type="predicted"/>
<evidence type="ECO:0000259" key="6">
    <source>
        <dbReference type="PROSITE" id="PS52027"/>
    </source>
</evidence>
<organism evidence="7 8">
    <name type="scientific">Eimeria brunetti</name>
    <dbReference type="NCBI Taxonomy" id="51314"/>
    <lineage>
        <taxon>Eukaryota</taxon>
        <taxon>Sar</taxon>
        <taxon>Alveolata</taxon>
        <taxon>Apicomplexa</taxon>
        <taxon>Conoidasida</taxon>
        <taxon>Coccidia</taxon>
        <taxon>Eucoccidiorida</taxon>
        <taxon>Eimeriorina</taxon>
        <taxon>Eimeriidae</taxon>
        <taxon>Eimeria</taxon>
    </lineage>
</organism>
<dbReference type="Proteomes" id="UP000030750">
    <property type="component" value="Unassembled WGS sequence"/>
</dbReference>
<feature type="region of interest" description="Disordered" evidence="5">
    <location>
        <begin position="238"/>
        <end position="311"/>
    </location>
</feature>
<feature type="region of interest" description="Disordered" evidence="5">
    <location>
        <begin position="139"/>
        <end position="209"/>
    </location>
</feature>
<dbReference type="GO" id="GO:0008270">
    <property type="term" value="F:zinc ion binding"/>
    <property type="evidence" value="ECO:0007669"/>
    <property type="project" value="UniProtKB-KW"/>
</dbReference>
<dbReference type="EMBL" id="HG713169">
    <property type="protein sequence ID" value="CDJ52662.1"/>
    <property type="molecule type" value="Genomic_DNA"/>
</dbReference>
<reference evidence="7" key="2">
    <citation type="submission" date="2013-10" db="EMBL/GenBank/DDBJ databases">
        <authorList>
            <person name="Aslett M."/>
        </authorList>
    </citation>
    <scope>NUCLEOTIDE SEQUENCE [LARGE SCALE GENOMIC DNA]</scope>
    <source>
        <strain evidence="7">Houghton</strain>
    </source>
</reference>
<feature type="domain" description="C2HC/C3H-type" evidence="6">
    <location>
        <begin position="90"/>
        <end position="119"/>
    </location>
</feature>
<evidence type="ECO:0000313" key="7">
    <source>
        <dbReference type="EMBL" id="CDJ52662.1"/>
    </source>
</evidence>
<evidence type="ECO:0000256" key="2">
    <source>
        <dbReference type="ARBA" id="ARBA00022771"/>
    </source>
</evidence>
<dbReference type="AlphaFoldDB" id="U6LQN5"/>
<evidence type="ECO:0000256" key="1">
    <source>
        <dbReference type="ARBA" id="ARBA00022723"/>
    </source>
</evidence>
<dbReference type="VEuPathDB" id="ToxoDB:EBH_0051480"/>
<keyword evidence="2 4" id="KW-0863">Zinc-finger</keyword>
<feature type="compositionally biased region" description="Low complexity" evidence="5">
    <location>
        <begin position="238"/>
        <end position="274"/>
    </location>
</feature>
<evidence type="ECO:0000256" key="4">
    <source>
        <dbReference type="PROSITE-ProRule" id="PRU01371"/>
    </source>
</evidence>
<feature type="compositionally biased region" description="Low complexity" evidence="5">
    <location>
        <begin position="162"/>
        <end position="181"/>
    </location>
</feature>
<evidence type="ECO:0000313" key="8">
    <source>
        <dbReference type="Proteomes" id="UP000030750"/>
    </source>
</evidence>
<gene>
    <name evidence="7" type="ORF">EBH_0051480</name>
</gene>
<accession>U6LQN5</accession>
<dbReference type="Gene3D" id="3.30.160.60">
    <property type="entry name" value="Classic Zinc Finger"/>
    <property type="match status" value="1"/>
</dbReference>
<feature type="compositionally biased region" description="Low complexity" evidence="5">
    <location>
        <begin position="143"/>
        <end position="155"/>
    </location>
</feature>
<dbReference type="InterPro" id="IPR049899">
    <property type="entry name" value="Znf_C2HC_C3H"/>
</dbReference>
<dbReference type="Pfam" id="PF13913">
    <property type="entry name" value="zf-C2HC_2"/>
    <property type="match status" value="2"/>
</dbReference>
<reference evidence="7" key="1">
    <citation type="submission" date="2013-10" db="EMBL/GenBank/DDBJ databases">
        <title>Genomic analysis of the causative agents of coccidiosis in chickens.</title>
        <authorList>
            <person name="Reid A.J."/>
            <person name="Blake D."/>
            <person name="Billington K."/>
            <person name="Browne H."/>
            <person name="Dunn M."/>
            <person name="Hung S."/>
            <person name="Kawahara F."/>
            <person name="Miranda-Saavedra D."/>
            <person name="Mourier T."/>
            <person name="Nagra H."/>
            <person name="Otto T.D."/>
            <person name="Rawlings N."/>
            <person name="Sanchez A."/>
            <person name="Sanders M."/>
            <person name="Subramaniam C."/>
            <person name="Tay Y."/>
            <person name="Dear P."/>
            <person name="Doerig C."/>
            <person name="Gruber A."/>
            <person name="Parkinson J."/>
            <person name="Shirley M."/>
            <person name="Wan K.L."/>
            <person name="Berriman M."/>
            <person name="Tomley F."/>
            <person name="Pain A."/>
        </authorList>
    </citation>
    <scope>NUCLEOTIDE SEQUENCE [LARGE SCALE GENOMIC DNA]</scope>
    <source>
        <strain evidence="7">Houghton</strain>
    </source>
</reference>
<protein>
    <recommendedName>
        <fullName evidence="6">C2HC/C3H-type domain-containing protein</fullName>
    </recommendedName>
</protein>
<keyword evidence="8" id="KW-1185">Reference proteome</keyword>
<dbReference type="InterPro" id="IPR013083">
    <property type="entry name" value="Znf_RING/FYVE/PHD"/>
</dbReference>
<keyword evidence="1" id="KW-0479">Metal-binding</keyword>
<sequence>MAPRSVQCNLCGRQVLISSMSIHQKTCAEKQQHIFLNCQHCGIEVPKPKLEQHLLRCPKRPAAAAAAAAGPAAPAAAAAAAAAAVFDDKGRLQCAVCSRWFAADRVSIHQNICQKIAAKRRQPFDSFKQRRFDPLIQRVSKEQQQQQRLQHQQQRQQRHQQRQQQQQQQLQLQQQQQQQRLNPRRPGGLEPDSPVYRQHQRAAAAVGSSRPAAAAAAAAAARRGPAAPAAAAARPSVAAASRPSFAAARPAAAAARPPAAATAAAAAAAARRPPGGAPGGRGPMAGGPLLQTNECSADNPLAYPNYPTYST</sequence>
<dbReference type="OrthoDB" id="10255185at2759"/>
<name>U6LQN5_9EIME</name>
<dbReference type="Gene3D" id="3.30.40.10">
    <property type="entry name" value="Zinc/RING finger domain, C3HC4 (zinc finger)"/>
    <property type="match status" value="1"/>
</dbReference>
<dbReference type="PROSITE" id="PS52027">
    <property type="entry name" value="ZF_C2HC_C3H"/>
    <property type="match status" value="1"/>
</dbReference>
<evidence type="ECO:0000256" key="5">
    <source>
        <dbReference type="SAM" id="MobiDB-lite"/>
    </source>
</evidence>